<name>A0A420FDC4_9SPHI</name>
<dbReference type="PANTHER" id="PTHR36435">
    <property type="entry name" value="SLR1288 PROTEIN"/>
    <property type="match status" value="1"/>
</dbReference>
<evidence type="ECO:0000313" key="3">
    <source>
        <dbReference type="EMBL" id="RKF30942.1"/>
    </source>
</evidence>
<accession>A0A420FDC4</accession>
<proteinExistence type="predicted"/>
<dbReference type="InterPro" id="IPR052710">
    <property type="entry name" value="CAAX_protease"/>
</dbReference>
<evidence type="ECO:0000256" key="1">
    <source>
        <dbReference type="SAM" id="Phobius"/>
    </source>
</evidence>
<feature type="transmembrane region" description="Helical" evidence="1">
    <location>
        <begin position="199"/>
        <end position="220"/>
    </location>
</feature>
<feature type="domain" description="CAAX prenyl protease 2/Lysostaphin resistance protein A-like" evidence="2">
    <location>
        <begin position="73"/>
        <end position="168"/>
    </location>
</feature>
<feature type="transmembrane region" description="Helical" evidence="1">
    <location>
        <begin position="105"/>
        <end position="123"/>
    </location>
</feature>
<feature type="transmembrane region" description="Helical" evidence="1">
    <location>
        <begin position="35"/>
        <end position="57"/>
    </location>
</feature>
<dbReference type="EMBL" id="MCAQ01000029">
    <property type="protein sequence ID" value="RKF30942.1"/>
    <property type="molecule type" value="Genomic_DNA"/>
</dbReference>
<dbReference type="Pfam" id="PF02517">
    <property type="entry name" value="Rce1-like"/>
    <property type="match status" value="1"/>
</dbReference>
<reference evidence="3 4" key="1">
    <citation type="submission" date="2016-07" db="EMBL/GenBank/DDBJ databases">
        <title>Genome analysis of Sphingobacterium siyangense T12B17.</title>
        <authorList>
            <person name="Xu D."/>
            <person name="Su Y."/>
            <person name="Zheng S."/>
        </authorList>
    </citation>
    <scope>NUCLEOTIDE SEQUENCE [LARGE SCALE GENOMIC DNA]</scope>
    <source>
        <strain evidence="3 4">T12B17</strain>
    </source>
</reference>
<dbReference type="Proteomes" id="UP000286402">
    <property type="component" value="Unassembled WGS sequence"/>
</dbReference>
<keyword evidence="1" id="KW-0812">Transmembrane</keyword>
<evidence type="ECO:0000313" key="4">
    <source>
        <dbReference type="Proteomes" id="UP000286402"/>
    </source>
</evidence>
<dbReference type="InterPro" id="IPR003675">
    <property type="entry name" value="Rce1/LyrA-like_dom"/>
</dbReference>
<gene>
    <name evidence="3" type="ORF">BCY89_18605</name>
</gene>
<keyword evidence="4" id="KW-1185">Reference proteome</keyword>
<protein>
    <recommendedName>
        <fullName evidence="2">CAAX prenyl protease 2/Lysostaphin resistance protein A-like domain-containing protein</fullName>
    </recommendedName>
</protein>
<evidence type="ECO:0000259" key="2">
    <source>
        <dbReference type="Pfam" id="PF02517"/>
    </source>
</evidence>
<dbReference type="GO" id="GO:0004175">
    <property type="term" value="F:endopeptidase activity"/>
    <property type="evidence" value="ECO:0007669"/>
    <property type="project" value="UniProtKB-ARBA"/>
</dbReference>
<sequence length="230" mass="25752">MIAIALELVVSQFLLGYFCKRNLQVLGFSSKVGSFLFCLFGPIIYVTALYLSIAYLVGNPYQLNPNYTVSDFFGSLYYVSKAVVFEELIFRGAVLYILMSRCGQGKAALITALAFGIYHWFSYGIVGQIFKMLEVLVSTGIVGYLFARICIKTGKIVHPIVLHFGYNFATMILFSKEKNIGLQLLIKTYAVDPVKPEGILPLFVLVSYYIGFPLLCYIFLKQLKAANNLS</sequence>
<dbReference type="AlphaFoldDB" id="A0A420FDC4"/>
<dbReference type="GO" id="GO:0080120">
    <property type="term" value="P:CAAX-box protein maturation"/>
    <property type="evidence" value="ECO:0007669"/>
    <property type="project" value="UniProtKB-ARBA"/>
</dbReference>
<dbReference type="PANTHER" id="PTHR36435:SF1">
    <property type="entry name" value="CAAX AMINO TERMINAL PROTEASE FAMILY PROTEIN"/>
    <property type="match status" value="1"/>
</dbReference>
<feature type="transmembrane region" description="Helical" evidence="1">
    <location>
        <begin position="77"/>
        <end position="98"/>
    </location>
</feature>
<dbReference type="RefSeq" id="WP_120336367.1">
    <property type="nucleotide sequence ID" value="NZ_MCAQ01000029.1"/>
</dbReference>
<keyword evidence="1" id="KW-0472">Membrane</keyword>
<comment type="caution">
    <text evidence="3">The sequence shown here is derived from an EMBL/GenBank/DDBJ whole genome shotgun (WGS) entry which is preliminary data.</text>
</comment>
<organism evidence="3 4">
    <name type="scientific">Sphingobacterium siyangense</name>
    <dbReference type="NCBI Taxonomy" id="459529"/>
    <lineage>
        <taxon>Bacteria</taxon>
        <taxon>Pseudomonadati</taxon>
        <taxon>Bacteroidota</taxon>
        <taxon>Sphingobacteriia</taxon>
        <taxon>Sphingobacteriales</taxon>
        <taxon>Sphingobacteriaceae</taxon>
        <taxon>Sphingobacterium</taxon>
    </lineage>
</organism>
<keyword evidence="1" id="KW-1133">Transmembrane helix</keyword>